<evidence type="ECO:0000259" key="14">
    <source>
        <dbReference type="SMART" id="SM00965"/>
    </source>
</evidence>
<dbReference type="CDD" id="cd01347">
    <property type="entry name" value="ligand_gated_channel"/>
    <property type="match status" value="1"/>
</dbReference>
<dbReference type="Gene3D" id="2.170.130.10">
    <property type="entry name" value="TonB-dependent receptor, plug domain"/>
    <property type="match status" value="1"/>
</dbReference>
<protein>
    <submittedName>
        <fullName evidence="15">TonB-dependent receptor</fullName>
    </submittedName>
</protein>
<evidence type="ECO:0000256" key="10">
    <source>
        <dbReference type="ARBA" id="ARBA00023170"/>
    </source>
</evidence>
<evidence type="ECO:0000256" key="5">
    <source>
        <dbReference type="ARBA" id="ARBA00022496"/>
    </source>
</evidence>
<dbReference type="Gene3D" id="2.40.170.20">
    <property type="entry name" value="TonB-dependent receptor, beta-barrel domain"/>
    <property type="match status" value="1"/>
</dbReference>
<keyword evidence="11 12" id="KW-0998">Cell outer membrane</keyword>
<evidence type="ECO:0000256" key="7">
    <source>
        <dbReference type="ARBA" id="ARBA00023004"/>
    </source>
</evidence>
<dbReference type="InterPro" id="IPR037066">
    <property type="entry name" value="Plug_dom_sf"/>
</dbReference>
<comment type="subcellular location">
    <subcellularLocation>
        <location evidence="1 12">Cell outer membrane</location>
        <topology evidence="1 12">Multi-pass membrane protein</topology>
    </subcellularLocation>
</comment>
<dbReference type="Pfam" id="PF00593">
    <property type="entry name" value="TonB_dep_Rec_b-barrel"/>
    <property type="match status" value="1"/>
</dbReference>
<dbReference type="InterPro" id="IPR000531">
    <property type="entry name" value="Beta-barrel_TonB"/>
</dbReference>
<comment type="caution">
    <text evidence="15">The sequence shown here is derived from an EMBL/GenBank/DDBJ whole genome shotgun (WGS) entry which is preliminary data.</text>
</comment>
<dbReference type="PANTHER" id="PTHR30069:SF41">
    <property type="entry name" value="HEME_HEMOPEXIN UTILIZATION PROTEIN C"/>
    <property type="match status" value="1"/>
</dbReference>
<evidence type="ECO:0000313" key="16">
    <source>
        <dbReference type="Proteomes" id="UP001385499"/>
    </source>
</evidence>
<keyword evidence="16" id="KW-1185">Reference proteome</keyword>
<dbReference type="EMBL" id="JBAKIA010000001">
    <property type="protein sequence ID" value="MEJ8472495.1"/>
    <property type="molecule type" value="Genomic_DNA"/>
</dbReference>
<dbReference type="Gene3D" id="3.55.50.30">
    <property type="match status" value="1"/>
</dbReference>
<keyword evidence="10 15" id="KW-0675">Receptor</keyword>
<feature type="domain" description="Secretin/TonB short N-terminal" evidence="14">
    <location>
        <begin position="70"/>
        <end position="121"/>
    </location>
</feature>
<dbReference type="RefSeq" id="WP_340271959.1">
    <property type="nucleotide sequence ID" value="NZ_JBAKIA010000001.1"/>
</dbReference>
<evidence type="ECO:0000256" key="1">
    <source>
        <dbReference type="ARBA" id="ARBA00004571"/>
    </source>
</evidence>
<dbReference type="PANTHER" id="PTHR30069">
    <property type="entry name" value="TONB-DEPENDENT OUTER MEMBRANE RECEPTOR"/>
    <property type="match status" value="1"/>
</dbReference>
<comment type="similarity">
    <text evidence="2 12 13">Belongs to the TonB-dependent receptor family.</text>
</comment>
<keyword evidence="9 12" id="KW-0472">Membrane</keyword>
<evidence type="ECO:0000256" key="9">
    <source>
        <dbReference type="ARBA" id="ARBA00023136"/>
    </source>
</evidence>
<dbReference type="Proteomes" id="UP001385499">
    <property type="component" value="Unassembled WGS sequence"/>
</dbReference>
<evidence type="ECO:0000256" key="12">
    <source>
        <dbReference type="PROSITE-ProRule" id="PRU01360"/>
    </source>
</evidence>
<keyword evidence="5" id="KW-0410">Iron transport</keyword>
<dbReference type="PROSITE" id="PS52016">
    <property type="entry name" value="TONB_DEPENDENT_REC_3"/>
    <property type="match status" value="1"/>
</dbReference>
<dbReference type="InterPro" id="IPR036942">
    <property type="entry name" value="Beta-barrel_TonB_sf"/>
</dbReference>
<reference evidence="15 16" key="1">
    <citation type="submission" date="2024-02" db="EMBL/GenBank/DDBJ databases">
        <title>Roseibium algae sp. nov., isolated from marine alga (Grateloupia sp.), showing potential in myo-inositol conversion.</title>
        <authorList>
            <person name="Wang Y."/>
        </authorList>
    </citation>
    <scope>NUCLEOTIDE SEQUENCE [LARGE SCALE GENOMIC DNA]</scope>
    <source>
        <strain evidence="15 16">H3510</strain>
    </source>
</reference>
<evidence type="ECO:0000256" key="3">
    <source>
        <dbReference type="ARBA" id="ARBA00022448"/>
    </source>
</evidence>
<dbReference type="Pfam" id="PF07715">
    <property type="entry name" value="Plug"/>
    <property type="match status" value="1"/>
</dbReference>
<gene>
    <name evidence="15" type="ORF">V6575_00205</name>
</gene>
<dbReference type="InterPro" id="IPR039426">
    <property type="entry name" value="TonB-dep_rcpt-like"/>
</dbReference>
<dbReference type="InterPro" id="IPR012910">
    <property type="entry name" value="Plug_dom"/>
</dbReference>
<evidence type="ECO:0000256" key="4">
    <source>
        <dbReference type="ARBA" id="ARBA00022452"/>
    </source>
</evidence>
<keyword evidence="3 12" id="KW-0813">Transport</keyword>
<evidence type="ECO:0000256" key="6">
    <source>
        <dbReference type="ARBA" id="ARBA00022692"/>
    </source>
</evidence>
<dbReference type="SUPFAM" id="SSF56935">
    <property type="entry name" value="Porins"/>
    <property type="match status" value="1"/>
</dbReference>
<evidence type="ECO:0000256" key="2">
    <source>
        <dbReference type="ARBA" id="ARBA00009810"/>
    </source>
</evidence>
<organism evidence="15 16">
    <name type="scientific">Roseibium algae</name>
    <dbReference type="NCBI Taxonomy" id="3123038"/>
    <lineage>
        <taxon>Bacteria</taxon>
        <taxon>Pseudomonadati</taxon>
        <taxon>Pseudomonadota</taxon>
        <taxon>Alphaproteobacteria</taxon>
        <taxon>Hyphomicrobiales</taxon>
        <taxon>Stappiaceae</taxon>
        <taxon>Roseibium</taxon>
    </lineage>
</organism>
<keyword evidence="4 12" id="KW-1134">Transmembrane beta strand</keyword>
<sequence>MGVKTYRIGRSGANTGRAFVAGLMVSTAICITAVSTSSTVFAQGVETRSFSVPAGTLGDALAAFGRQAGLQVSYLSGVVEGRSSAGLSGSATKEQALARLLGGSGLSYRFSNDKSVVITDAEGAAAFVNEDGSMLLDVITVVGGNPSIMPYETAAPTDYISSETIDHYRGSSPADIFRGTPGVMSGEARNGAGAVDVNIRGMQGMGRVAVTIDGAENATNVYQGYQGISNRTYMDPDLLEGVEISKGSDVSSRGIAGTVAMRTVDAGDIVEDGKWFGIRAKGGFGTNTSSPVDGAVGGYGGLSIYRATPSEQGLDRPNPLEPTSGSVSLAAAVQRENFDLLAAYAYRKQGNYHAGTNGKSAEAIDLGEQTVCTWICTTYPNYYVNTGLTNYRAGEEVLNTQLETKSFLAKATGRFGDGHSIKLSYSGFRSEAGDRFASQLTSNRSQPIQQAQTTGTKLDTFAARYRWQPVDSDLINLEANLWRTNMELRNPRRNEYGVSFASLGLPEGYRTGSDIVMLGADLKNKSNFDTRWGAFDLNYGLNFLREDTKPSAFTKELETWLDYRDGERQQVAAFSKAAWKPTDWLTVNAGLRYERYWTQDRNDPYLPRPGYSYDNKTQGDGWSPSAGITLEPLKNIQLYVNYSNVMRAPSLVESGSGFTMNVSPEVTPERASNWEVGTNLIHKGILSSEDTGMIKFGYFNWTIDDYIAREWKTVGGISSMHIYNLDKAKFSGLELSGRYEWGGFMAELGANYYTNVEFCITSDTCENTSLYADYATNQVPPEYSVNLSVSKRFFDDALTLGGRVTHIGPRAVDHGQVTATGSSNFISNIDWDPYTLVDAFADYKVTDNLTASLRVENLTDQYYVDPLSLVQQPGPGRTFYASLTAKF</sequence>
<keyword evidence="8 13" id="KW-0798">TonB box</keyword>
<evidence type="ECO:0000256" key="8">
    <source>
        <dbReference type="ARBA" id="ARBA00023077"/>
    </source>
</evidence>
<dbReference type="InterPro" id="IPR011662">
    <property type="entry name" value="Secretin/TonB_short_N"/>
</dbReference>
<evidence type="ECO:0000313" key="15">
    <source>
        <dbReference type="EMBL" id="MEJ8472495.1"/>
    </source>
</evidence>
<proteinExistence type="inferred from homology"/>
<name>A0ABU8TE98_9HYPH</name>
<dbReference type="SMART" id="SM00965">
    <property type="entry name" value="STN"/>
    <property type="match status" value="1"/>
</dbReference>
<keyword evidence="6 12" id="KW-0812">Transmembrane</keyword>
<evidence type="ECO:0000256" key="13">
    <source>
        <dbReference type="RuleBase" id="RU003357"/>
    </source>
</evidence>
<keyword evidence="7" id="KW-0408">Iron</keyword>
<keyword evidence="5" id="KW-0406">Ion transport</keyword>
<accession>A0ABU8TE98</accession>
<evidence type="ECO:0000256" key="11">
    <source>
        <dbReference type="ARBA" id="ARBA00023237"/>
    </source>
</evidence>
<dbReference type="Pfam" id="PF07660">
    <property type="entry name" value="STN"/>
    <property type="match status" value="1"/>
</dbReference>